<feature type="domain" description="STAS" evidence="2">
    <location>
        <begin position="160"/>
        <end position="272"/>
    </location>
</feature>
<dbReference type="STRING" id="1321606.SAMD00020551_3050"/>
<evidence type="ECO:0000259" key="2">
    <source>
        <dbReference type="PROSITE" id="PS50801"/>
    </source>
</evidence>
<evidence type="ECO:0000313" key="3">
    <source>
        <dbReference type="EMBL" id="GAM14896.1"/>
    </source>
</evidence>
<dbReference type="PANTHER" id="PTHR33745">
    <property type="entry name" value="RSBT ANTAGONIST PROTEIN RSBS-RELATED"/>
    <property type="match status" value="1"/>
</dbReference>
<dbReference type="InterPro" id="IPR002645">
    <property type="entry name" value="STAS_dom"/>
</dbReference>
<dbReference type="Gene3D" id="3.30.750.24">
    <property type="entry name" value="STAS domain"/>
    <property type="match status" value="1"/>
</dbReference>
<dbReference type="Pfam" id="PF01740">
    <property type="entry name" value="STAS"/>
    <property type="match status" value="1"/>
</dbReference>
<evidence type="ECO:0000256" key="1">
    <source>
        <dbReference type="ARBA" id="ARBA00022553"/>
    </source>
</evidence>
<dbReference type="CDD" id="cd07041">
    <property type="entry name" value="STAS_RsbR_RsbS_like"/>
    <property type="match status" value="1"/>
</dbReference>
<dbReference type="Proteomes" id="UP000031014">
    <property type="component" value="Unassembled WGS sequence"/>
</dbReference>
<keyword evidence="4" id="KW-1185">Reference proteome</keyword>
<protein>
    <submittedName>
        <fullName evidence="3">RsbR, positive regulator of sigma-B</fullName>
    </submittedName>
</protein>
<organism evidence="3 4">
    <name type="scientific">Mesobacillus selenatarsenatis (strain DSM 18680 / JCM 14380 / FERM P-15431 / SF-1)</name>
    <dbReference type="NCBI Taxonomy" id="1321606"/>
    <lineage>
        <taxon>Bacteria</taxon>
        <taxon>Bacillati</taxon>
        <taxon>Bacillota</taxon>
        <taxon>Bacilli</taxon>
        <taxon>Bacillales</taxon>
        <taxon>Bacillaceae</taxon>
        <taxon>Mesobacillus</taxon>
    </lineage>
</organism>
<reference evidence="3 4" key="1">
    <citation type="submission" date="2013-06" db="EMBL/GenBank/DDBJ databases">
        <title>Whole genome shotgun sequence of Bacillus selenatarsenatis SF-1.</title>
        <authorList>
            <person name="Kuroda M."/>
            <person name="Sei K."/>
            <person name="Yamashita M."/>
            <person name="Ike M."/>
        </authorList>
    </citation>
    <scope>NUCLEOTIDE SEQUENCE [LARGE SCALE GENOMIC DNA]</scope>
    <source>
        <strain evidence="3 4">SF-1</strain>
    </source>
</reference>
<dbReference type="InterPro" id="IPR051932">
    <property type="entry name" value="Bact_StressResp_Reg"/>
</dbReference>
<gene>
    <name evidence="3" type="ORF">SAMD00020551_3050</name>
</gene>
<dbReference type="SUPFAM" id="SSF52091">
    <property type="entry name" value="SpoIIaa-like"/>
    <property type="match status" value="1"/>
</dbReference>
<sequence>MESTFNQRDEVTDFIQSNRELFEQHLLSEAVNVASKINEILQKGNIDLLKNAENLIVYIVEQQEENLVAFAEQEGIAWAEHSLTVAFKLEWIQAIRRTLWHFLNKYDQMYDRFSDREEFFQLEKRINDRVDQFLNTFFLTYTKYKDELLNSQRKLVEHLSVPIIPVSATVAVLPLIGMMDDYRMQIIEEKVLMDISKLKVQTLIMDLSGIADMEMNVISHFQKVLSGVSMMGSNAVITGMRPELVRQMIHAGITFDQKAETKGTLQQTLRSYLDNEVTK</sequence>
<proteinExistence type="predicted"/>
<dbReference type="RefSeq" id="WP_041966596.1">
    <property type="nucleotide sequence ID" value="NZ_BASE01000071.1"/>
</dbReference>
<comment type="caution">
    <text evidence="3">The sequence shown here is derived from an EMBL/GenBank/DDBJ whole genome shotgun (WGS) entry which is preliminary data.</text>
</comment>
<dbReference type="AlphaFoldDB" id="A0A0A8X9W0"/>
<dbReference type="InterPro" id="IPR036513">
    <property type="entry name" value="STAS_dom_sf"/>
</dbReference>
<keyword evidence="1" id="KW-0597">Phosphoprotein</keyword>
<dbReference type="PANTHER" id="PTHR33745:SF3">
    <property type="entry name" value="RSBT CO-ANTAGONIST PROTEIN RSBRC"/>
    <property type="match status" value="1"/>
</dbReference>
<dbReference type="EMBL" id="BASE01000071">
    <property type="protein sequence ID" value="GAM14896.1"/>
    <property type="molecule type" value="Genomic_DNA"/>
</dbReference>
<name>A0A0A8X9W0_MESS1</name>
<dbReference type="PROSITE" id="PS50801">
    <property type="entry name" value="STAS"/>
    <property type="match status" value="1"/>
</dbReference>
<evidence type="ECO:0000313" key="4">
    <source>
        <dbReference type="Proteomes" id="UP000031014"/>
    </source>
</evidence>
<accession>A0A0A8X9W0</accession>
<dbReference type="OrthoDB" id="2379721at2"/>